<dbReference type="PANTHER" id="PTHR34148:SF1">
    <property type="entry name" value="ADENOSYLCOBINAMIDE-GDP RIBAZOLETRANSFERASE"/>
    <property type="match status" value="1"/>
</dbReference>
<evidence type="ECO:0000256" key="10">
    <source>
        <dbReference type="ARBA" id="ARBA00022692"/>
    </source>
</evidence>
<feature type="transmembrane region" description="Helical" evidence="19">
    <location>
        <begin position="131"/>
        <end position="151"/>
    </location>
</feature>
<evidence type="ECO:0000256" key="1">
    <source>
        <dbReference type="ARBA" id="ARBA00001946"/>
    </source>
</evidence>
<feature type="transmembrane region" description="Helical" evidence="19">
    <location>
        <begin position="171"/>
        <end position="200"/>
    </location>
</feature>
<accession>A0A399EZ48</accession>
<keyword evidence="13 19" id="KW-0472">Membrane</keyword>
<dbReference type="GO" id="GO:0008818">
    <property type="term" value="F:cobalamin 5'-phosphate synthase activity"/>
    <property type="evidence" value="ECO:0007669"/>
    <property type="project" value="UniProtKB-UniRule"/>
</dbReference>
<evidence type="ECO:0000256" key="4">
    <source>
        <dbReference type="ARBA" id="ARBA00010561"/>
    </source>
</evidence>
<feature type="transmembrane region" description="Helical" evidence="19">
    <location>
        <begin position="32"/>
        <end position="51"/>
    </location>
</feature>
<keyword evidence="21" id="KW-1185">Reference proteome</keyword>
<evidence type="ECO:0000256" key="2">
    <source>
        <dbReference type="ARBA" id="ARBA00004651"/>
    </source>
</evidence>
<keyword evidence="10 19" id="KW-0812">Transmembrane</keyword>
<dbReference type="GO" id="GO:0051073">
    <property type="term" value="F:adenosylcobinamide-GDP ribazoletransferase activity"/>
    <property type="evidence" value="ECO:0007669"/>
    <property type="project" value="UniProtKB-UniRule"/>
</dbReference>
<evidence type="ECO:0000313" key="20">
    <source>
        <dbReference type="EMBL" id="RIH87591.1"/>
    </source>
</evidence>
<comment type="caution">
    <text evidence="20">The sequence shown here is derived from an EMBL/GenBank/DDBJ whole genome shotgun (WGS) entry which is preliminary data.</text>
</comment>
<dbReference type="Proteomes" id="UP000265800">
    <property type="component" value="Unassembled WGS sequence"/>
</dbReference>
<evidence type="ECO:0000256" key="19">
    <source>
        <dbReference type="HAMAP-Rule" id="MF_00719"/>
    </source>
</evidence>
<dbReference type="GO" id="GO:0005886">
    <property type="term" value="C:plasma membrane"/>
    <property type="evidence" value="ECO:0007669"/>
    <property type="project" value="UniProtKB-SubCell"/>
</dbReference>
<evidence type="ECO:0000256" key="5">
    <source>
        <dbReference type="ARBA" id="ARBA00013200"/>
    </source>
</evidence>
<dbReference type="InterPro" id="IPR003805">
    <property type="entry name" value="CobS"/>
</dbReference>
<evidence type="ECO:0000256" key="8">
    <source>
        <dbReference type="ARBA" id="ARBA00022573"/>
    </source>
</evidence>
<dbReference type="PANTHER" id="PTHR34148">
    <property type="entry name" value="ADENOSYLCOBINAMIDE-GDP RIBAZOLETRANSFERASE"/>
    <property type="match status" value="1"/>
</dbReference>
<dbReference type="GO" id="GO:0009236">
    <property type="term" value="P:cobalamin biosynthetic process"/>
    <property type="evidence" value="ECO:0007669"/>
    <property type="project" value="UniProtKB-UniRule"/>
</dbReference>
<dbReference type="EC" id="2.7.8.26" evidence="5 19"/>
<evidence type="ECO:0000313" key="21">
    <source>
        <dbReference type="Proteomes" id="UP000265800"/>
    </source>
</evidence>
<dbReference type="RefSeq" id="WP_119359568.1">
    <property type="nucleotide sequence ID" value="NZ_QWKZ01000020.1"/>
</dbReference>
<organism evidence="20 21">
    <name type="scientific">Meiothermus luteus</name>
    <dbReference type="NCBI Taxonomy" id="2026184"/>
    <lineage>
        <taxon>Bacteria</taxon>
        <taxon>Thermotogati</taxon>
        <taxon>Deinococcota</taxon>
        <taxon>Deinococci</taxon>
        <taxon>Thermales</taxon>
        <taxon>Thermaceae</taxon>
        <taxon>Meiothermus</taxon>
    </lineage>
</organism>
<comment type="function">
    <text evidence="14 19">Joins adenosylcobinamide-GDP and alpha-ribazole to generate adenosylcobalamin (Ado-cobalamin). Also synthesizes adenosylcobalamin 5'-phosphate from adenosylcobinamide-GDP and alpha-ribazole 5'-phosphate.</text>
</comment>
<evidence type="ECO:0000256" key="14">
    <source>
        <dbReference type="ARBA" id="ARBA00025228"/>
    </source>
</evidence>
<name>A0A399EZ48_9DEIN</name>
<keyword evidence="11 19" id="KW-0460">Magnesium</keyword>
<comment type="catalytic activity">
    <reaction evidence="18 19">
        <text>alpha-ribazole 5'-phosphate + adenosylcob(III)inamide-GDP = adenosylcob(III)alamin 5'-phosphate + GMP + H(+)</text>
        <dbReference type="Rhea" id="RHEA:23560"/>
        <dbReference type="ChEBI" id="CHEBI:15378"/>
        <dbReference type="ChEBI" id="CHEBI:57918"/>
        <dbReference type="ChEBI" id="CHEBI:58115"/>
        <dbReference type="ChEBI" id="CHEBI:60487"/>
        <dbReference type="ChEBI" id="CHEBI:60493"/>
        <dbReference type="EC" id="2.7.8.26"/>
    </reaction>
</comment>
<keyword evidence="9 19" id="KW-0808">Transferase</keyword>
<keyword evidence="12 19" id="KW-1133">Transmembrane helix</keyword>
<feature type="transmembrane region" description="Helical" evidence="19">
    <location>
        <begin position="97"/>
        <end position="119"/>
    </location>
</feature>
<evidence type="ECO:0000256" key="7">
    <source>
        <dbReference type="ARBA" id="ARBA00022475"/>
    </source>
</evidence>
<comment type="cofactor">
    <cofactor evidence="1 19">
        <name>Mg(2+)</name>
        <dbReference type="ChEBI" id="CHEBI:18420"/>
    </cofactor>
</comment>
<evidence type="ECO:0000256" key="11">
    <source>
        <dbReference type="ARBA" id="ARBA00022842"/>
    </source>
</evidence>
<dbReference type="HAMAP" id="MF_00719">
    <property type="entry name" value="CobS"/>
    <property type="match status" value="1"/>
</dbReference>
<gene>
    <name evidence="19 20" type="primary">cobS</name>
    <name evidence="20" type="ORF">Mlute_00900</name>
</gene>
<dbReference type="OrthoDB" id="9794626at2"/>
<evidence type="ECO:0000256" key="18">
    <source>
        <dbReference type="ARBA" id="ARBA00049504"/>
    </source>
</evidence>
<comment type="pathway">
    <text evidence="3 19">Cofactor biosynthesis; adenosylcobalamin biosynthesis; adenosylcobalamin from cob(II)yrinate a,c-diamide: step 7/7.</text>
</comment>
<evidence type="ECO:0000256" key="9">
    <source>
        <dbReference type="ARBA" id="ARBA00022679"/>
    </source>
</evidence>
<reference evidence="20 21" key="1">
    <citation type="submission" date="2018-08" db="EMBL/GenBank/DDBJ databases">
        <title>Meiothermus luteus KCTC 52599 genome sequencing project.</title>
        <authorList>
            <person name="Da Costa M.S."/>
            <person name="Albuquerque L."/>
            <person name="Raposo P."/>
            <person name="Froufe H.J.C."/>
            <person name="Barroso C.S."/>
            <person name="Egas C."/>
        </authorList>
    </citation>
    <scope>NUCLEOTIDE SEQUENCE [LARGE SCALE GENOMIC DNA]</scope>
    <source>
        <strain evidence="20 21">KCTC 52599</strain>
    </source>
</reference>
<evidence type="ECO:0000256" key="3">
    <source>
        <dbReference type="ARBA" id="ARBA00004663"/>
    </source>
</evidence>
<comment type="catalytic activity">
    <reaction evidence="17 19">
        <text>alpha-ribazole + adenosylcob(III)inamide-GDP = adenosylcob(III)alamin + GMP + H(+)</text>
        <dbReference type="Rhea" id="RHEA:16049"/>
        <dbReference type="ChEBI" id="CHEBI:10329"/>
        <dbReference type="ChEBI" id="CHEBI:15378"/>
        <dbReference type="ChEBI" id="CHEBI:18408"/>
        <dbReference type="ChEBI" id="CHEBI:58115"/>
        <dbReference type="ChEBI" id="CHEBI:60487"/>
        <dbReference type="EC" id="2.7.8.26"/>
    </reaction>
</comment>
<comment type="similarity">
    <text evidence="4 19">Belongs to the CobS family.</text>
</comment>
<keyword evidence="8 19" id="KW-0169">Cobalamin biosynthesis</keyword>
<feature type="transmembrane region" description="Helical" evidence="19">
    <location>
        <begin position="58"/>
        <end position="77"/>
    </location>
</feature>
<protein>
    <recommendedName>
        <fullName evidence="6 19">Adenosylcobinamide-GDP ribazoletransferase</fullName>
        <ecNumber evidence="5 19">2.7.8.26</ecNumber>
    </recommendedName>
    <alternativeName>
        <fullName evidence="16 19">Cobalamin synthase</fullName>
    </alternativeName>
    <alternativeName>
        <fullName evidence="15 19">Cobalamin-5'-phosphate synthase</fullName>
    </alternativeName>
</protein>
<sequence>MRPFWLAVGFLTTFPTPPLGQVRPEEMRAATAFYPAAGYLIGAVLALVAWLTAGLPEGLRGGILLAAWLAATGMLHLDGLLDAADALLSSKPPAERLRLLADVHIGSFAFGVGFVVLLLKWQALATGPSPWLLLALPAVARFAVLLPMSLFPAAKAEGLGARSRQGRWPLALLLALPALLAFPWVALATVVGMLLLARWAAGRLGGGLSGDVYGALVELGELLGLLVYWVL</sequence>
<evidence type="ECO:0000256" key="6">
    <source>
        <dbReference type="ARBA" id="ARBA00015850"/>
    </source>
</evidence>
<comment type="subcellular location">
    <subcellularLocation>
        <location evidence="2 19">Cell membrane</location>
        <topology evidence="2 19">Multi-pass membrane protein</topology>
    </subcellularLocation>
</comment>
<evidence type="ECO:0000256" key="12">
    <source>
        <dbReference type="ARBA" id="ARBA00022989"/>
    </source>
</evidence>
<dbReference type="Pfam" id="PF02654">
    <property type="entry name" value="CobS"/>
    <property type="match status" value="1"/>
</dbReference>
<dbReference type="EMBL" id="QWKZ01000020">
    <property type="protein sequence ID" value="RIH87591.1"/>
    <property type="molecule type" value="Genomic_DNA"/>
</dbReference>
<evidence type="ECO:0000256" key="15">
    <source>
        <dbReference type="ARBA" id="ARBA00032605"/>
    </source>
</evidence>
<evidence type="ECO:0000256" key="17">
    <source>
        <dbReference type="ARBA" id="ARBA00048623"/>
    </source>
</evidence>
<proteinExistence type="inferred from homology"/>
<dbReference type="UniPathway" id="UPA00148">
    <property type="reaction ID" value="UER00238"/>
</dbReference>
<dbReference type="AlphaFoldDB" id="A0A399EZ48"/>
<keyword evidence="7 19" id="KW-1003">Cell membrane</keyword>
<evidence type="ECO:0000256" key="13">
    <source>
        <dbReference type="ARBA" id="ARBA00023136"/>
    </source>
</evidence>
<evidence type="ECO:0000256" key="16">
    <source>
        <dbReference type="ARBA" id="ARBA00032853"/>
    </source>
</evidence>